<dbReference type="OrthoDB" id="696786at2759"/>
<comment type="caution">
    <text evidence="2">The sequence shown here is derived from an EMBL/GenBank/DDBJ whole genome shotgun (WGS) entry which is preliminary data.</text>
</comment>
<dbReference type="PANTHER" id="PTHR36899:SF3">
    <property type="entry name" value="F13K23.8 PROTEIN"/>
    <property type="match status" value="1"/>
</dbReference>
<evidence type="ECO:0000313" key="2">
    <source>
        <dbReference type="EMBL" id="KMZ74991.1"/>
    </source>
</evidence>
<sequence>MGQETNTHYPAGINKRKLPIDVDALKKQKQETAVDLSAPNERDEEEGGPNGNANFIDNAVAKDNPDEEGGVPNGSADGKGKGVLIATSPVQDKGKGKTVVLDKGKSVMLEEDEDEDGSDDDSDDSDDAGAIRLGSGEDSSDFDDDPLAELDLDNVLPSRTRRKQPPPPGSYLVIDSDEEDDDDDDGFD</sequence>
<feature type="compositionally biased region" description="Acidic residues" evidence="1">
    <location>
        <begin position="138"/>
        <end position="152"/>
    </location>
</feature>
<feature type="compositionally biased region" description="Acidic residues" evidence="1">
    <location>
        <begin position="109"/>
        <end position="127"/>
    </location>
</feature>
<organism evidence="2 3">
    <name type="scientific">Zostera marina</name>
    <name type="common">Eelgrass</name>
    <dbReference type="NCBI Taxonomy" id="29655"/>
    <lineage>
        <taxon>Eukaryota</taxon>
        <taxon>Viridiplantae</taxon>
        <taxon>Streptophyta</taxon>
        <taxon>Embryophyta</taxon>
        <taxon>Tracheophyta</taxon>
        <taxon>Spermatophyta</taxon>
        <taxon>Magnoliopsida</taxon>
        <taxon>Liliopsida</taxon>
        <taxon>Zosteraceae</taxon>
        <taxon>Zostera</taxon>
    </lineage>
</organism>
<name>A0A0K9Q113_ZOSMR</name>
<reference evidence="3" key="1">
    <citation type="journal article" date="2016" name="Nature">
        <title>The genome of the seagrass Zostera marina reveals angiosperm adaptation to the sea.</title>
        <authorList>
            <person name="Olsen J.L."/>
            <person name="Rouze P."/>
            <person name="Verhelst B."/>
            <person name="Lin Y.-C."/>
            <person name="Bayer T."/>
            <person name="Collen J."/>
            <person name="Dattolo E."/>
            <person name="De Paoli E."/>
            <person name="Dittami S."/>
            <person name="Maumus F."/>
            <person name="Michel G."/>
            <person name="Kersting A."/>
            <person name="Lauritano C."/>
            <person name="Lohaus R."/>
            <person name="Toepel M."/>
            <person name="Tonon T."/>
            <person name="Vanneste K."/>
            <person name="Amirebrahimi M."/>
            <person name="Brakel J."/>
            <person name="Bostroem C."/>
            <person name="Chovatia M."/>
            <person name="Grimwood J."/>
            <person name="Jenkins J.W."/>
            <person name="Jueterbock A."/>
            <person name="Mraz A."/>
            <person name="Stam W.T."/>
            <person name="Tice H."/>
            <person name="Bornberg-Bauer E."/>
            <person name="Green P.J."/>
            <person name="Pearson G.A."/>
            <person name="Procaccini G."/>
            <person name="Duarte C.M."/>
            <person name="Schmutz J."/>
            <person name="Reusch T.B.H."/>
            <person name="Van de Peer Y."/>
        </authorList>
    </citation>
    <scope>NUCLEOTIDE SEQUENCE [LARGE SCALE GENOMIC DNA]</scope>
    <source>
        <strain evidence="3">cv. Finnish</strain>
    </source>
</reference>
<dbReference type="AlphaFoldDB" id="A0A0K9Q113"/>
<evidence type="ECO:0000256" key="1">
    <source>
        <dbReference type="SAM" id="MobiDB-lite"/>
    </source>
</evidence>
<feature type="region of interest" description="Disordered" evidence="1">
    <location>
        <begin position="28"/>
        <end position="188"/>
    </location>
</feature>
<proteinExistence type="predicted"/>
<evidence type="ECO:0008006" key="4">
    <source>
        <dbReference type="Google" id="ProtNLM"/>
    </source>
</evidence>
<dbReference type="EMBL" id="LFYR01000216">
    <property type="protein sequence ID" value="KMZ74991.1"/>
    <property type="molecule type" value="Genomic_DNA"/>
</dbReference>
<keyword evidence="3" id="KW-1185">Reference proteome</keyword>
<accession>A0A0K9Q113</accession>
<dbReference type="Proteomes" id="UP000036987">
    <property type="component" value="Unassembled WGS sequence"/>
</dbReference>
<dbReference type="PANTHER" id="PTHR36899">
    <property type="entry name" value="OS04G0395700 PROTEIN"/>
    <property type="match status" value="1"/>
</dbReference>
<protein>
    <recommendedName>
        <fullName evidence="4">Histone chaperone domain-containing protein</fullName>
    </recommendedName>
</protein>
<feature type="compositionally biased region" description="Acidic residues" evidence="1">
    <location>
        <begin position="175"/>
        <end position="188"/>
    </location>
</feature>
<evidence type="ECO:0000313" key="3">
    <source>
        <dbReference type="Proteomes" id="UP000036987"/>
    </source>
</evidence>
<feature type="compositionally biased region" description="Basic and acidic residues" evidence="1">
    <location>
        <begin position="92"/>
        <end position="105"/>
    </location>
</feature>
<gene>
    <name evidence="2" type="ORF">ZOSMA_11G00120</name>
</gene>